<keyword evidence="3" id="KW-0732">Signal</keyword>
<dbReference type="Proteomes" id="UP000053724">
    <property type="component" value="Unassembled WGS sequence"/>
</dbReference>
<sequence length="171" mass="17595">MKKYTLLAVAALLATPALAQTMTVPMTDLSTGQSLGNVTLTTSDYGTVFTPQLTGLPAGVHGFHVHANGSCEASTKDGKTVLGGAAGGHYDPKNTGQHGYPWTNDNHLGDLPALYVDAHGVANQPVLAPRFTLNEVKGKALMIHAGGDNHSDHPMMLGGGGARIVCGVIGQ</sequence>
<comment type="catalytic activity">
    <reaction evidence="2">
        <text>2 superoxide + 2 H(+) = H2O2 + O2</text>
        <dbReference type="Rhea" id="RHEA:20696"/>
        <dbReference type="ChEBI" id="CHEBI:15378"/>
        <dbReference type="ChEBI" id="CHEBI:15379"/>
        <dbReference type="ChEBI" id="CHEBI:16240"/>
        <dbReference type="ChEBI" id="CHEBI:18421"/>
        <dbReference type="EC" id="1.15.1.1"/>
    </reaction>
</comment>
<evidence type="ECO:0000313" key="5">
    <source>
        <dbReference type="EMBL" id="KQA23875.1"/>
    </source>
</evidence>
<keyword evidence="2" id="KW-0862">Zinc</keyword>
<dbReference type="InterPro" id="IPR018152">
    <property type="entry name" value="SOD_Cu/Zn_BS"/>
</dbReference>
<feature type="signal peptide" evidence="3">
    <location>
        <begin position="1"/>
        <end position="19"/>
    </location>
</feature>
<feature type="domain" description="Superoxide dismutase copper/zinc binding" evidence="4">
    <location>
        <begin position="36"/>
        <end position="169"/>
    </location>
</feature>
<evidence type="ECO:0000256" key="2">
    <source>
        <dbReference type="RuleBase" id="RU000393"/>
    </source>
</evidence>
<comment type="cofactor">
    <cofactor evidence="2">
        <name>Zn(2+)</name>
        <dbReference type="ChEBI" id="CHEBI:29105"/>
    </cofactor>
    <text evidence="2">Binds 1 zinc ion per subunit.</text>
</comment>
<evidence type="ECO:0000313" key="8">
    <source>
        <dbReference type="Proteomes" id="UP000053724"/>
    </source>
</evidence>
<dbReference type="EMBL" id="LBGP01000007">
    <property type="protein sequence ID" value="KQB03273.1"/>
    <property type="molecule type" value="Genomic_DNA"/>
</dbReference>
<dbReference type="OrthoDB" id="5431326at2"/>
<dbReference type="AlphaFoldDB" id="A0A0Q0Z4X1"/>
<accession>A0A0Q0Z4X1</accession>
<dbReference type="RefSeq" id="WP_055027624.1">
    <property type="nucleotide sequence ID" value="NZ_CP035688.1"/>
</dbReference>
<proteinExistence type="inferred from homology"/>
<name>A0A0Q0Z4X1_VIBMT</name>
<dbReference type="NCBIfam" id="NF007628">
    <property type="entry name" value="PRK10290.1"/>
    <property type="match status" value="1"/>
</dbReference>
<dbReference type="EC" id="1.15.1.1" evidence="2"/>
<dbReference type="InterPro" id="IPR001424">
    <property type="entry name" value="SOD_Cu_Zn_dom"/>
</dbReference>
<organism evidence="6 7">
    <name type="scientific">Vibrio metoecus</name>
    <dbReference type="NCBI Taxonomy" id="1481663"/>
    <lineage>
        <taxon>Bacteria</taxon>
        <taxon>Pseudomonadati</taxon>
        <taxon>Pseudomonadota</taxon>
        <taxon>Gammaproteobacteria</taxon>
        <taxon>Vibrionales</taxon>
        <taxon>Vibrionaceae</taxon>
        <taxon>Vibrio</taxon>
    </lineage>
</organism>
<dbReference type="Proteomes" id="UP000050491">
    <property type="component" value="Unassembled WGS sequence"/>
</dbReference>
<dbReference type="EMBL" id="LCUF01000006">
    <property type="protein sequence ID" value="KQA23875.1"/>
    <property type="molecule type" value="Genomic_DNA"/>
</dbReference>
<dbReference type="GO" id="GO:0005507">
    <property type="term" value="F:copper ion binding"/>
    <property type="evidence" value="ECO:0007669"/>
    <property type="project" value="InterPro"/>
</dbReference>
<dbReference type="PROSITE" id="PS00087">
    <property type="entry name" value="SOD_CU_ZN_1"/>
    <property type="match status" value="1"/>
</dbReference>
<dbReference type="PATRIC" id="fig|1481663.12.peg.3351"/>
<dbReference type="PANTHER" id="PTHR10003">
    <property type="entry name" value="SUPEROXIDE DISMUTASE CU-ZN -RELATED"/>
    <property type="match status" value="1"/>
</dbReference>
<gene>
    <name evidence="5" type="ORF">AAY55_06610</name>
    <name evidence="6" type="ORF">XV92_04180</name>
</gene>
<keyword evidence="2" id="KW-0560">Oxidoreductase</keyword>
<comment type="similarity">
    <text evidence="1 2">Belongs to the Cu-Zn superoxide dismutase family.</text>
</comment>
<evidence type="ECO:0000313" key="7">
    <source>
        <dbReference type="Proteomes" id="UP000050491"/>
    </source>
</evidence>
<dbReference type="SUPFAM" id="SSF49329">
    <property type="entry name" value="Cu,Zn superoxide dismutase-like"/>
    <property type="match status" value="1"/>
</dbReference>
<dbReference type="InterPro" id="IPR024134">
    <property type="entry name" value="SOD_Cu/Zn_/chaperone"/>
</dbReference>
<keyword evidence="2" id="KW-0479">Metal-binding</keyword>
<comment type="cofactor">
    <cofactor evidence="2">
        <name>Cu cation</name>
        <dbReference type="ChEBI" id="CHEBI:23378"/>
    </cofactor>
    <text evidence="2">Binds 1 copper ion per subunit.</text>
</comment>
<dbReference type="PROSITE" id="PS00332">
    <property type="entry name" value="SOD_CU_ZN_2"/>
    <property type="match status" value="1"/>
</dbReference>
<dbReference type="Pfam" id="PF00080">
    <property type="entry name" value="Sod_Cu"/>
    <property type="match status" value="1"/>
</dbReference>
<evidence type="ECO:0000313" key="6">
    <source>
        <dbReference type="EMBL" id="KQB03273.1"/>
    </source>
</evidence>
<dbReference type="CDD" id="cd00305">
    <property type="entry name" value="Cu-Zn_Superoxide_Dismutase"/>
    <property type="match status" value="1"/>
</dbReference>
<reference evidence="7 8" key="1">
    <citation type="journal article" date="2015" name="Genome Biol. Evol.">
        <title>The Dynamics of Genetic Interactions between Vibrio metoecus and Vibrio cholerae, Two Close Relatives Co-Occurring in the Environment.</title>
        <authorList>
            <person name="Orata F.D."/>
            <person name="Kirchberger P.C."/>
            <person name="Meheust R."/>
            <person name="Barlow E.J."/>
            <person name="Tarr C.L."/>
            <person name="Boucher Y."/>
        </authorList>
    </citation>
    <scope>NUCLEOTIDE SEQUENCE [LARGE SCALE GENOMIC DNA]</scope>
    <source>
        <strain evidence="5 8">08-2459</strain>
        <strain evidence="6 7">YB5B04</strain>
    </source>
</reference>
<comment type="function">
    <text evidence="2">Destroys radicals which are normally produced within the cells and which are toxic to biological systems.</text>
</comment>
<dbReference type="Gene3D" id="2.60.40.200">
    <property type="entry name" value="Superoxide dismutase, copper/zinc binding domain"/>
    <property type="match status" value="1"/>
</dbReference>
<comment type="caution">
    <text evidence="6">The sequence shown here is derived from an EMBL/GenBank/DDBJ whole genome shotgun (WGS) entry which is preliminary data.</text>
</comment>
<dbReference type="GO" id="GO:0004784">
    <property type="term" value="F:superoxide dismutase activity"/>
    <property type="evidence" value="ECO:0007669"/>
    <property type="project" value="UniProtKB-EC"/>
</dbReference>
<evidence type="ECO:0000259" key="4">
    <source>
        <dbReference type="Pfam" id="PF00080"/>
    </source>
</evidence>
<evidence type="ECO:0000256" key="3">
    <source>
        <dbReference type="SAM" id="SignalP"/>
    </source>
</evidence>
<keyword evidence="2" id="KW-0186">Copper</keyword>
<protein>
    <recommendedName>
        <fullName evidence="2">Superoxide dismutase [Cu-Zn]</fullName>
        <ecNumber evidence="2">1.15.1.1</ecNumber>
    </recommendedName>
</protein>
<evidence type="ECO:0000256" key="1">
    <source>
        <dbReference type="ARBA" id="ARBA00010457"/>
    </source>
</evidence>
<feature type="chain" id="PRO_5015044003" description="Superoxide dismutase [Cu-Zn]" evidence="3">
    <location>
        <begin position="20"/>
        <end position="171"/>
    </location>
</feature>
<dbReference type="InterPro" id="IPR036423">
    <property type="entry name" value="SOD-like_Cu/Zn_dom_sf"/>
</dbReference>